<dbReference type="Proteomes" id="UP000198802">
    <property type="component" value="Unassembled WGS sequence"/>
</dbReference>
<evidence type="ECO:0000313" key="2">
    <source>
        <dbReference type="Proteomes" id="UP000198802"/>
    </source>
</evidence>
<name>A0A0S4QX75_9ACTN</name>
<protein>
    <submittedName>
        <fullName evidence="1">Uncharacterized protein</fullName>
    </submittedName>
</protein>
<evidence type="ECO:0000313" key="1">
    <source>
        <dbReference type="EMBL" id="CUU59484.1"/>
    </source>
</evidence>
<accession>A0A0S4QX75</accession>
<proteinExistence type="predicted"/>
<organism evidence="1 2">
    <name type="scientific">Parafrankia irregularis</name>
    <dbReference type="NCBI Taxonomy" id="795642"/>
    <lineage>
        <taxon>Bacteria</taxon>
        <taxon>Bacillati</taxon>
        <taxon>Actinomycetota</taxon>
        <taxon>Actinomycetes</taxon>
        <taxon>Frankiales</taxon>
        <taxon>Frankiaceae</taxon>
        <taxon>Parafrankia</taxon>
    </lineage>
</organism>
<dbReference type="AlphaFoldDB" id="A0A0S4QX75"/>
<sequence>MLAAAIGARIRRFSGFCDNLSPDVRRAPEIPGANP</sequence>
<keyword evidence="2" id="KW-1185">Reference proteome</keyword>
<reference evidence="2" key="1">
    <citation type="submission" date="2015-11" db="EMBL/GenBank/DDBJ databases">
        <authorList>
            <person name="Varghese N."/>
        </authorList>
    </citation>
    <scope>NUCLEOTIDE SEQUENCE [LARGE SCALE GENOMIC DNA]</scope>
    <source>
        <strain evidence="2">DSM 45899</strain>
    </source>
</reference>
<gene>
    <name evidence="1" type="ORF">Ga0074812_12855</name>
</gene>
<dbReference type="EMBL" id="FAOZ01000028">
    <property type="protein sequence ID" value="CUU59484.1"/>
    <property type="molecule type" value="Genomic_DNA"/>
</dbReference>